<dbReference type="EC" id="3.2.1.26" evidence="6"/>
<name>A0A4D6L013_VIGUN</name>
<dbReference type="Gramene" id="Vigun03g410400.1.v1.2">
    <property type="protein sequence ID" value="Vigun03g410400.1.v1.2"/>
    <property type="gene ID" value="Vigun03g410400.v1.2"/>
</dbReference>
<evidence type="ECO:0000313" key="7">
    <source>
        <dbReference type="EMBL" id="QCD80104.1"/>
    </source>
</evidence>
<dbReference type="PANTHER" id="PTHR31916:SF49">
    <property type="entry name" value="ALKALINE_NEUTRAL INVERTASE C, MITOCHONDRIAL"/>
    <property type="match status" value="1"/>
</dbReference>
<dbReference type="GO" id="GO:0005739">
    <property type="term" value="C:mitochondrion"/>
    <property type="evidence" value="ECO:0007669"/>
    <property type="project" value="TreeGrafter"/>
</dbReference>
<organism evidence="7 8">
    <name type="scientific">Vigna unguiculata</name>
    <name type="common">Cowpea</name>
    <dbReference type="NCBI Taxonomy" id="3917"/>
    <lineage>
        <taxon>Eukaryota</taxon>
        <taxon>Viridiplantae</taxon>
        <taxon>Streptophyta</taxon>
        <taxon>Embryophyta</taxon>
        <taxon>Tracheophyta</taxon>
        <taxon>Spermatophyta</taxon>
        <taxon>Magnoliopsida</taxon>
        <taxon>eudicotyledons</taxon>
        <taxon>Gunneridae</taxon>
        <taxon>Pentapetalae</taxon>
        <taxon>rosids</taxon>
        <taxon>fabids</taxon>
        <taxon>Fabales</taxon>
        <taxon>Fabaceae</taxon>
        <taxon>Papilionoideae</taxon>
        <taxon>50 kb inversion clade</taxon>
        <taxon>NPAAA clade</taxon>
        <taxon>indigoferoid/millettioid clade</taxon>
        <taxon>Phaseoleae</taxon>
        <taxon>Vigna</taxon>
    </lineage>
</organism>
<comment type="similarity">
    <text evidence="2 6">Belongs to the glycosyl hydrolase 100 family.</text>
</comment>
<dbReference type="Gene3D" id="1.50.10.10">
    <property type="match status" value="1"/>
</dbReference>
<sequence>MTSGSSIGISTMRPCCRIFCNYKSPSVFGFSPTKFSDSAIRGLLFRSGHHKSTRRYRYNTCDTQIVGYINVIKPNRRDFSVSGSNWGLARDFSTSVCINIGSFRPRVVSLIPHVASDFRNQSTSVDSHAHDTSFEKIYIQSGLNVKPLVIEKIETDQGVLEEVSEETCGESNVNLDNLKDLSENKVQSKDSEVEREAWKLLRDAVVTYCGNPVGTVAANDSADKQPLNYDQVFIRDFVPSALAFLLNGEGEIVKNFLLHTLQLQSWEKTVDCYSPGQGLMPASFKVRTVPLDGSNEAFEEVLDPDFGESAIGRVAPVDSGLWWIILLRAYGKLTGDYTLQDRVDVQTGIRLILKLCLTDGFDMFPSLLVTDGSCMIDRRMGIHGHPLEIQALFYSALRCSREMLIVNDATKSLVAAVSNRLSALCFHMREYYWVDMKKINEIYRYKTEEYSTDAVNKFNIYPEQIPSWLVDWISEDGGYFIGNVQPAHMDFRFFTLGNLWAIVSSLGTTSQNQGILNLIEAKWDDIVAQMPLKICYPALESEEWRIITGCDPKNTPWSYHNGGSWPTLLWQFTLACMKMGRPDLAQKAVDSAGKRLSSDKWPEYYDTRNGRFIGKQSRLMQTWTIAGFLTSKMLLEYPEKASLLFWEEDFELLQNCVCMLSKTGRRKCSRFASRSQFLV</sequence>
<dbReference type="GO" id="GO:0005987">
    <property type="term" value="P:sucrose catabolic process"/>
    <property type="evidence" value="ECO:0007669"/>
    <property type="project" value="TreeGrafter"/>
</dbReference>
<dbReference type="GO" id="GO:0033926">
    <property type="term" value="F:endo-alpha-N-acetylgalactosaminidase activity"/>
    <property type="evidence" value="ECO:0007669"/>
    <property type="project" value="UniProtKB-UniRule"/>
</dbReference>
<keyword evidence="3 6" id="KW-0378">Hydrolase</keyword>
<protein>
    <recommendedName>
        <fullName evidence="6">Alkaline/neutral invertase</fullName>
        <ecNumber evidence="6">3.2.1.26</ecNumber>
    </recommendedName>
</protein>
<keyword evidence="8" id="KW-1185">Reference proteome</keyword>
<comment type="function">
    <text evidence="6">Invertase that cleaves sucrose into glucose and fructose.</text>
</comment>
<dbReference type="GO" id="GO:0004575">
    <property type="term" value="F:sucrose alpha-glucosidase activity"/>
    <property type="evidence" value="ECO:0007669"/>
    <property type="project" value="TreeGrafter"/>
</dbReference>
<gene>
    <name evidence="7" type="ORF">DEO72_LG2g423</name>
</gene>
<dbReference type="Pfam" id="PF12899">
    <property type="entry name" value="Glyco_hydro_100"/>
    <property type="match status" value="1"/>
</dbReference>
<dbReference type="AlphaFoldDB" id="A0A4D6L013"/>
<dbReference type="EMBL" id="CP039346">
    <property type="protein sequence ID" value="QCD80104.1"/>
    <property type="molecule type" value="Genomic_DNA"/>
</dbReference>
<evidence type="ECO:0000256" key="1">
    <source>
        <dbReference type="ARBA" id="ARBA00000094"/>
    </source>
</evidence>
<reference evidence="7 8" key="1">
    <citation type="submission" date="2019-04" db="EMBL/GenBank/DDBJ databases">
        <title>An improved genome assembly and genetic linkage map for asparagus bean, Vigna unguiculata ssp. sesquipedialis.</title>
        <authorList>
            <person name="Xia Q."/>
            <person name="Zhang R."/>
            <person name="Dong Y."/>
        </authorList>
    </citation>
    <scope>NUCLEOTIDE SEQUENCE [LARGE SCALE GENOMIC DNA]</scope>
    <source>
        <tissue evidence="7">Leaf</tissue>
    </source>
</reference>
<comment type="catalytic activity">
    <reaction evidence="1 6">
        <text>Hydrolysis of terminal non-reducing beta-D-fructofuranoside residues in beta-D-fructofuranosides.</text>
        <dbReference type="EC" id="3.2.1.26"/>
    </reaction>
</comment>
<keyword evidence="5 6" id="KW-0326">Glycosidase</keyword>
<evidence type="ECO:0000256" key="5">
    <source>
        <dbReference type="ARBA" id="ARBA00023295"/>
    </source>
</evidence>
<dbReference type="SUPFAM" id="SSF48208">
    <property type="entry name" value="Six-hairpin glycosidases"/>
    <property type="match status" value="1"/>
</dbReference>
<accession>A0A4D6L013</accession>
<dbReference type="InterPro" id="IPR012341">
    <property type="entry name" value="6hp_glycosidase-like_sf"/>
</dbReference>
<evidence type="ECO:0000256" key="3">
    <source>
        <dbReference type="ARBA" id="ARBA00022801"/>
    </source>
</evidence>
<keyword evidence="4 6" id="KW-0119">Carbohydrate metabolism</keyword>
<dbReference type="FunFam" id="1.50.10.10:FF:000001">
    <property type="entry name" value="probable alkaline/neutral invertase B"/>
    <property type="match status" value="1"/>
</dbReference>
<evidence type="ECO:0000313" key="8">
    <source>
        <dbReference type="Proteomes" id="UP000501690"/>
    </source>
</evidence>
<evidence type="ECO:0000256" key="6">
    <source>
        <dbReference type="RuleBase" id="RU367047"/>
    </source>
</evidence>
<dbReference type="OrthoDB" id="1848038at2759"/>
<evidence type="ECO:0000256" key="4">
    <source>
        <dbReference type="ARBA" id="ARBA00023277"/>
    </source>
</evidence>
<dbReference type="InterPro" id="IPR024746">
    <property type="entry name" value="Glyco_hydro_100"/>
</dbReference>
<dbReference type="InterPro" id="IPR008928">
    <property type="entry name" value="6-hairpin_glycosidase_sf"/>
</dbReference>
<evidence type="ECO:0000256" key="2">
    <source>
        <dbReference type="ARBA" id="ARBA00007671"/>
    </source>
</evidence>
<proteinExistence type="inferred from homology"/>
<dbReference type="PANTHER" id="PTHR31916">
    <property type="match status" value="1"/>
</dbReference>
<dbReference type="Proteomes" id="UP000501690">
    <property type="component" value="Linkage Group LG2"/>
</dbReference>